<gene>
    <name evidence="9" type="ORF">BN980_GECA03s06071g</name>
</gene>
<protein>
    <submittedName>
        <fullName evidence="9">Similar to Saccharomyces cerevisiae YDR513W GRX2 Cytoplasmic glutaredoxin, thioltransferase,glutathione-dependent disulfide oxidoreductase involved in maintaining redox state of target proteins</fullName>
    </submittedName>
</protein>
<evidence type="ECO:0000259" key="8">
    <source>
        <dbReference type="Pfam" id="PF00462"/>
    </source>
</evidence>
<dbReference type="PROSITE" id="PS51354">
    <property type="entry name" value="GLUTAREDOXIN_2"/>
    <property type="match status" value="1"/>
</dbReference>
<dbReference type="GO" id="GO:0004602">
    <property type="term" value="F:glutathione peroxidase activity"/>
    <property type="evidence" value="ECO:0007669"/>
    <property type="project" value="UniProtKB-EC"/>
</dbReference>
<dbReference type="InterPro" id="IPR036249">
    <property type="entry name" value="Thioredoxin-like_sf"/>
</dbReference>
<dbReference type="InterPro" id="IPR011899">
    <property type="entry name" value="Glutaredoxin_euk/vir"/>
</dbReference>
<dbReference type="FunFam" id="3.40.30.10:FF:000026">
    <property type="entry name" value="Glutaredoxin 2"/>
    <property type="match status" value="1"/>
</dbReference>
<evidence type="ECO:0000256" key="4">
    <source>
        <dbReference type="ARBA" id="ARBA00023157"/>
    </source>
</evidence>
<evidence type="ECO:0000256" key="7">
    <source>
        <dbReference type="ARBA" id="ARBA00047960"/>
    </source>
</evidence>
<reference evidence="9" key="1">
    <citation type="submission" date="2014-03" db="EMBL/GenBank/DDBJ databases">
        <authorList>
            <person name="Casaregola S."/>
        </authorList>
    </citation>
    <scope>NUCLEOTIDE SEQUENCE [LARGE SCALE GENOMIC DNA]</scope>
    <source>
        <strain evidence="9">CLIB 918</strain>
    </source>
</reference>
<dbReference type="PROSITE" id="PS00195">
    <property type="entry name" value="GLUTAREDOXIN_1"/>
    <property type="match status" value="1"/>
</dbReference>
<comment type="catalytic activity">
    <reaction evidence="6">
        <text>1-chloro-2,4-dinitrobenzene + glutathione = 2,4-dinitrophenyl-S-glutathione + chloride + H(+)</text>
        <dbReference type="Rhea" id="RHEA:51220"/>
        <dbReference type="ChEBI" id="CHEBI:15378"/>
        <dbReference type="ChEBI" id="CHEBI:17996"/>
        <dbReference type="ChEBI" id="CHEBI:34718"/>
        <dbReference type="ChEBI" id="CHEBI:57925"/>
        <dbReference type="ChEBI" id="CHEBI:133977"/>
        <dbReference type="EC" id="2.5.1.18"/>
    </reaction>
</comment>
<keyword evidence="5" id="KW-0676">Redox-active center</keyword>
<dbReference type="Proteomes" id="UP000242525">
    <property type="component" value="Unassembled WGS sequence"/>
</dbReference>
<evidence type="ECO:0000256" key="2">
    <source>
        <dbReference type="ARBA" id="ARBA00022448"/>
    </source>
</evidence>
<dbReference type="STRING" id="1173061.A0A0J9X659"/>
<dbReference type="PANTHER" id="PTHR45694">
    <property type="entry name" value="GLUTAREDOXIN 2"/>
    <property type="match status" value="1"/>
</dbReference>
<dbReference type="GO" id="GO:0015038">
    <property type="term" value="F:glutathione disulfide oxidoreductase activity"/>
    <property type="evidence" value="ECO:0007669"/>
    <property type="project" value="TreeGrafter"/>
</dbReference>
<dbReference type="PRINTS" id="PR00160">
    <property type="entry name" value="GLUTAREDOXIN"/>
</dbReference>
<sequence>MASVPVVIALSIVFLVLNYFYASKLTQRALNQNQTNRPTNKMANQQLRAKIEATIKEFPVVVYSKSYCPYCQRTKALLRSLDVEGLKVFELDTLGDEGKQIQDELYEITGQRTVPNIFIGGKHIGGNSDLQQLESSGKLKDLLKEAGAL</sequence>
<dbReference type="GO" id="GO:0034599">
    <property type="term" value="P:cellular response to oxidative stress"/>
    <property type="evidence" value="ECO:0007669"/>
    <property type="project" value="TreeGrafter"/>
</dbReference>
<keyword evidence="2" id="KW-0813">Transport</keyword>
<dbReference type="InterPro" id="IPR002109">
    <property type="entry name" value="Glutaredoxin"/>
</dbReference>
<dbReference type="Pfam" id="PF00462">
    <property type="entry name" value="Glutaredoxin"/>
    <property type="match status" value="1"/>
</dbReference>
<keyword evidence="10" id="KW-1185">Reference proteome</keyword>
<dbReference type="PANTHER" id="PTHR45694:SF26">
    <property type="entry name" value="GRX1P"/>
    <property type="match status" value="1"/>
</dbReference>
<keyword evidence="4" id="KW-1015">Disulfide bond</keyword>
<dbReference type="SUPFAM" id="SSF52833">
    <property type="entry name" value="Thioredoxin-like"/>
    <property type="match status" value="1"/>
</dbReference>
<evidence type="ECO:0000313" key="9">
    <source>
        <dbReference type="EMBL" id="CDO52686.1"/>
    </source>
</evidence>
<name>A0A0J9X659_GEOCN</name>
<dbReference type="AlphaFoldDB" id="A0A0J9X659"/>
<comment type="caution">
    <text evidence="9">The sequence shown here is derived from an EMBL/GenBank/DDBJ whole genome shotgun (WGS) entry which is preliminary data.</text>
</comment>
<dbReference type="GO" id="GO:0005737">
    <property type="term" value="C:cytoplasm"/>
    <property type="evidence" value="ECO:0007669"/>
    <property type="project" value="TreeGrafter"/>
</dbReference>
<evidence type="ECO:0000256" key="5">
    <source>
        <dbReference type="ARBA" id="ARBA00023284"/>
    </source>
</evidence>
<evidence type="ECO:0000256" key="6">
    <source>
        <dbReference type="ARBA" id="ARBA00035808"/>
    </source>
</evidence>
<dbReference type="OrthoDB" id="418495at2759"/>
<feature type="domain" description="Glutaredoxin" evidence="8">
    <location>
        <begin position="60"/>
        <end position="124"/>
    </location>
</feature>
<comment type="catalytic activity">
    <reaction evidence="7">
        <text>RX + glutathione = an S-substituted glutathione + a halide anion + H(+)</text>
        <dbReference type="Rhea" id="RHEA:16437"/>
        <dbReference type="ChEBI" id="CHEBI:15378"/>
        <dbReference type="ChEBI" id="CHEBI:16042"/>
        <dbReference type="ChEBI" id="CHEBI:17792"/>
        <dbReference type="ChEBI" id="CHEBI:57925"/>
        <dbReference type="ChEBI" id="CHEBI:90779"/>
        <dbReference type="EC" id="2.5.1.18"/>
    </reaction>
</comment>
<evidence type="ECO:0000313" key="10">
    <source>
        <dbReference type="Proteomes" id="UP000242525"/>
    </source>
</evidence>
<dbReference type="InterPro" id="IPR014025">
    <property type="entry name" value="Glutaredoxin_subgr"/>
</dbReference>
<dbReference type="EMBL" id="CCBN010000003">
    <property type="protein sequence ID" value="CDO52686.1"/>
    <property type="molecule type" value="Genomic_DNA"/>
</dbReference>
<evidence type="ECO:0000256" key="3">
    <source>
        <dbReference type="ARBA" id="ARBA00022982"/>
    </source>
</evidence>
<comment type="catalytic activity">
    <reaction evidence="1">
        <text>2 glutathione + H2O2 = glutathione disulfide + 2 H2O</text>
        <dbReference type="Rhea" id="RHEA:16833"/>
        <dbReference type="ChEBI" id="CHEBI:15377"/>
        <dbReference type="ChEBI" id="CHEBI:16240"/>
        <dbReference type="ChEBI" id="CHEBI:57925"/>
        <dbReference type="ChEBI" id="CHEBI:58297"/>
        <dbReference type="EC" id="1.11.1.9"/>
    </reaction>
</comment>
<evidence type="ECO:0000256" key="1">
    <source>
        <dbReference type="ARBA" id="ARBA00000217"/>
    </source>
</evidence>
<accession>A0A0J9X659</accession>
<dbReference type="InterPro" id="IPR011767">
    <property type="entry name" value="GLR_AS"/>
</dbReference>
<dbReference type="NCBIfam" id="TIGR02180">
    <property type="entry name" value="GRX_euk"/>
    <property type="match status" value="1"/>
</dbReference>
<organism evidence="9 10">
    <name type="scientific">Geotrichum candidum</name>
    <name type="common">Oospora lactis</name>
    <name type="synonym">Dipodascus geotrichum</name>
    <dbReference type="NCBI Taxonomy" id="1173061"/>
    <lineage>
        <taxon>Eukaryota</taxon>
        <taxon>Fungi</taxon>
        <taxon>Dikarya</taxon>
        <taxon>Ascomycota</taxon>
        <taxon>Saccharomycotina</taxon>
        <taxon>Dipodascomycetes</taxon>
        <taxon>Dipodascales</taxon>
        <taxon>Dipodascaceae</taxon>
        <taxon>Geotrichum</taxon>
    </lineage>
</organism>
<keyword evidence="3" id="KW-0249">Electron transport</keyword>
<dbReference type="GO" id="GO:0004364">
    <property type="term" value="F:glutathione transferase activity"/>
    <property type="evidence" value="ECO:0007669"/>
    <property type="project" value="UniProtKB-EC"/>
</dbReference>
<dbReference type="CDD" id="cd03419">
    <property type="entry name" value="GRX_GRXh_1_2_like"/>
    <property type="match status" value="1"/>
</dbReference>
<dbReference type="Gene3D" id="3.40.30.10">
    <property type="entry name" value="Glutaredoxin"/>
    <property type="match status" value="1"/>
</dbReference>
<proteinExistence type="predicted"/>